<keyword evidence="3" id="KW-1185">Reference proteome</keyword>
<protein>
    <submittedName>
        <fullName evidence="2">Uncharacterized protein</fullName>
    </submittedName>
</protein>
<feature type="compositionally biased region" description="Basic and acidic residues" evidence="1">
    <location>
        <begin position="249"/>
        <end position="264"/>
    </location>
</feature>
<feature type="compositionally biased region" description="Low complexity" evidence="1">
    <location>
        <begin position="420"/>
        <end position="437"/>
    </location>
</feature>
<sequence>MMRCVFTRGINCLIRRSNTKKDREEPIGISGCLLRSDGLVARRQEVLVSKTCKNFLNSFQIFLILLLASPALGAPQAAYQLFALSPFRLDFNGHNLEESHFHGSKRASPLSEAAIASAKGQQVLLLLPQGMPASAALTDALKQKFPEAEEVTVHPRLQKLQDKADEVVAARVEMHKAVDTPQSKWETVVEGSGAEQVAEVSDTVVEVTGVKGIHDVEEEVLSAETKDSTATETKEATTASSKESPTSSEEAKELHKQPKEEVQLAKKSPKLSPLEEILVHKLSEDGDVKESADLGKVIEEIRGDGDEKQLDSAEVETKPTTTISTTTEAPMTTESLVHELSKALNSTISEAVAEEKVEMEVPKKMGNEEREKPNPMQGLMGMDEHSSSSESKTSKIVDGESGEMKAEATEKESAEDKVEPTTLEPVTTTTTGAPVETTTVEVKEKEKEKSVFKQIWPTEVVIEGREFYLVPKGARARDYLEPYRGGGYMVKQSADDWFRGLHRQLNEA</sequence>
<dbReference type="AlphaFoldDB" id="A0AA36FR82"/>
<evidence type="ECO:0000313" key="3">
    <source>
        <dbReference type="Proteomes" id="UP001177023"/>
    </source>
</evidence>
<dbReference type="EMBL" id="CATQJA010000753">
    <property type="protein sequence ID" value="CAJ0563902.1"/>
    <property type="molecule type" value="Genomic_DNA"/>
</dbReference>
<name>A0AA36FR82_9BILA</name>
<feature type="region of interest" description="Disordered" evidence="1">
    <location>
        <begin position="305"/>
        <end position="326"/>
    </location>
</feature>
<reference evidence="2" key="1">
    <citation type="submission" date="2023-06" db="EMBL/GenBank/DDBJ databases">
        <authorList>
            <person name="Delattre M."/>
        </authorList>
    </citation>
    <scope>NUCLEOTIDE SEQUENCE</scope>
    <source>
        <strain evidence="2">AF72</strain>
    </source>
</reference>
<gene>
    <name evidence="2" type="ORF">MSPICULIGERA_LOCUS2604</name>
</gene>
<proteinExistence type="predicted"/>
<dbReference type="Proteomes" id="UP001177023">
    <property type="component" value="Unassembled WGS sequence"/>
</dbReference>
<evidence type="ECO:0000313" key="2">
    <source>
        <dbReference type="EMBL" id="CAJ0563902.1"/>
    </source>
</evidence>
<feature type="compositionally biased region" description="Basic and acidic residues" evidence="1">
    <location>
        <begin position="224"/>
        <end position="235"/>
    </location>
</feature>
<feature type="region of interest" description="Disordered" evidence="1">
    <location>
        <begin position="216"/>
        <end position="269"/>
    </location>
</feature>
<feature type="compositionally biased region" description="Basic and acidic residues" evidence="1">
    <location>
        <begin position="382"/>
        <end position="419"/>
    </location>
</feature>
<evidence type="ECO:0000256" key="1">
    <source>
        <dbReference type="SAM" id="MobiDB-lite"/>
    </source>
</evidence>
<organism evidence="2 3">
    <name type="scientific">Mesorhabditis spiculigera</name>
    <dbReference type="NCBI Taxonomy" id="96644"/>
    <lineage>
        <taxon>Eukaryota</taxon>
        <taxon>Metazoa</taxon>
        <taxon>Ecdysozoa</taxon>
        <taxon>Nematoda</taxon>
        <taxon>Chromadorea</taxon>
        <taxon>Rhabditida</taxon>
        <taxon>Rhabditina</taxon>
        <taxon>Rhabditomorpha</taxon>
        <taxon>Rhabditoidea</taxon>
        <taxon>Rhabditidae</taxon>
        <taxon>Mesorhabditinae</taxon>
        <taxon>Mesorhabditis</taxon>
    </lineage>
</organism>
<comment type="caution">
    <text evidence="2">The sequence shown here is derived from an EMBL/GenBank/DDBJ whole genome shotgun (WGS) entry which is preliminary data.</text>
</comment>
<accession>A0AA36FR82</accession>
<feature type="region of interest" description="Disordered" evidence="1">
    <location>
        <begin position="365"/>
        <end position="437"/>
    </location>
</feature>
<feature type="non-terminal residue" evidence="2">
    <location>
        <position position="508"/>
    </location>
</feature>
<feature type="compositionally biased region" description="Basic and acidic residues" evidence="1">
    <location>
        <begin position="305"/>
        <end position="317"/>
    </location>
</feature>